<dbReference type="RefSeq" id="XP_035342133.1">
    <property type="nucleotide sequence ID" value="XM_035486240.1"/>
</dbReference>
<organism evidence="7 8">
    <name type="scientific">Talaromyces rugulosus</name>
    <name type="common">Penicillium rugulosum</name>
    <dbReference type="NCBI Taxonomy" id="121627"/>
    <lineage>
        <taxon>Eukaryota</taxon>
        <taxon>Fungi</taxon>
        <taxon>Dikarya</taxon>
        <taxon>Ascomycota</taxon>
        <taxon>Pezizomycotina</taxon>
        <taxon>Eurotiomycetes</taxon>
        <taxon>Eurotiomycetidae</taxon>
        <taxon>Eurotiales</taxon>
        <taxon>Trichocomaceae</taxon>
        <taxon>Talaromyces</taxon>
        <taxon>Talaromyces sect. Islandici</taxon>
    </lineage>
</organism>
<gene>
    <name evidence="7" type="ORF">TRUGW13939_03054</name>
</gene>
<dbReference type="InterPro" id="IPR006694">
    <property type="entry name" value="Fatty_acid_hydroxylase"/>
</dbReference>
<reference evidence="8" key="1">
    <citation type="submission" date="2020-06" db="EMBL/GenBank/DDBJ databases">
        <title>A chromosome-scale genome assembly of Talaromyces rugulosus W13939.</title>
        <authorList>
            <person name="Wang B."/>
            <person name="Guo L."/>
            <person name="Ye K."/>
            <person name="Wang L."/>
        </authorList>
    </citation>
    <scope>NUCLEOTIDE SEQUENCE [LARGE SCALE GENOMIC DNA]</scope>
    <source>
        <strain evidence="8">W13939</strain>
    </source>
</reference>
<dbReference type="PANTHER" id="PTHR11863">
    <property type="entry name" value="STEROL DESATURASE"/>
    <property type="match status" value="1"/>
</dbReference>
<dbReference type="GO" id="GO:0016491">
    <property type="term" value="F:oxidoreductase activity"/>
    <property type="evidence" value="ECO:0007669"/>
    <property type="project" value="InterPro"/>
</dbReference>
<accession>A0A7H8QR71</accession>
<dbReference type="InterPro" id="IPR050307">
    <property type="entry name" value="Sterol_Desaturase_Related"/>
</dbReference>
<feature type="domain" description="Fatty acid hydroxylase" evidence="6">
    <location>
        <begin position="138"/>
        <end position="269"/>
    </location>
</feature>
<keyword evidence="8" id="KW-1185">Reference proteome</keyword>
<protein>
    <recommendedName>
        <fullName evidence="6">Fatty acid hydroxylase domain-containing protein</fullName>
    </recommendedName>
</protein>
<name>A0A7H8QR71_TALRU</name>
<comment type="subcellular location">
    <subcellularLocation>
        <location evidence="1">Membrane</location>
    </subcellularLocation>
</comment>
<evidence type="ECO:0000256" key="5">
    <source>
        <dbReference type="SAM" id="Phobius"/>
    </source>
</evidence>
<feature type="transmembrane region" description="Helical" evidence="5">
    <location>
        <begin position="41"/>
        <end position="58"/>
    </location>
</feature>
<keyword evidence="2 5" id="KW-0812">Transmembrane</keyword>
<dbReference type="OrthoDB" id="408954at2759"/>
<dbReference type="KEGG" id="trg:TRUGW13939_03054"/>
<feature type="transmembrane region" description="Helical" evidence="5">
    <location>
        <begin position="12"/>
        <end position="29"/>
    </location>
</feature>
<evidence type="ECO:0000256" key="4">
    <source>
        <dbReference type="ARBA" id="ARBA00023136"/>
    </source>
</evidence>
<feature type="transmembrane region" description="Helical" evidence="5">
    <location>
        <begin position="89"/>
        <end position="107"/>
    </location>
</feature>
<dbReference type="AlphaFoldDB" id="A0A7H8QR71"/>
<proteinExistence type="predicted"/>
<sequence length="323" mass="36811">MFFVPFTTSLNFLFFWMTWTTLVLSHPPLKVELFGTLAVRIIFYLVPSLFFFLFDALLPSASMSIKAQGNIGLPSGHKRKRLGRVEVKIVAWSLVNILLGLAAQGAIEHTLTKTFRFRSAIKVAVSLPYPWAITIDVVRGFIVREILNYSLHRFILHNQRLPLERLHNSWYHGLRAPWPLTAHYDHPICYLVWKFLPLYIPAAIFRFHMTTYMIFLTLVSLEETFTHSGYVSLPMDIFLGGMARRTELHVISGGDGNYGAWGVLDWLGGSTVGGSETIEDDIQEGIAEYDIDDKIRKAVEDARTHIKESVAKEGNRGKTRRRA</sequence>
<evidence type="ECO:0000259" key="6">
    <source>
        <dbReference type="Pfam" id="PF04116"/>
    </source>
</evidence>
<evidence type="ECO:0000256" key="2">
    <source>
        <dbReference type="ARBA" id="ARBA00022692"/>
    </source>
</evidence>
<dbReference type="GeneID" id="55990560"/>
<evidence type="ECO:0000313" key="8">
    <source>
        <dbReference type="Proteomes" id="UP000509510"/>
    </source>
</evidence>
<dbReference type="Proteomes" id="UP000509510">
    <property type="component" value="Chromosome II"/>
</dbReference>
<evidence type="ECO:0000256" key="1">
    <source>
        <dbReference type="ARBA" id="ARBA00004370"/>
    </source>
</evidence>
<dbReference type="Pfam" id="PF04116">
    <property type="entry name" value="FA_hydroxylase"/>
    <property type="match status" value="1"/>
</dbReference>
<evidence type="ECO:0000313" key="7">
    <source>
        <dbReference type="EMBL" id="QKX55955.1"/>
    </source>
</evidence>
<dbReference type="GO" id="GO:0005506">
    <property type="term" value="F:iron ion binding"/>
    <property type="evidence" value="ECO:0007669"/>
    <property type="project" value="InterPro"/>
</dbReference>
<evidence type="ECO:0000256" key="3">
    <source>
        <dbReference type="ARBA" id="ARBA00022989"/>
    </source>
</evidence>
<keyword evidence="3 5" id="KW-1133">Transmembrane helix</keyword>
<dbReference type="GO" id="GO:0016020">
    <property type="term" value="C:membrane"/>
    <property type="evidence" value="ECO:0007669"/>
    <property type="project" value="UniProtKB-SubCell"/>
</dbReference>
<dbReference type="EMBL" id="CP055899">
    <property type="protein sequence ID" value="QKX55955.1"/>
    <property type="molecule type" value="Genomic_DNA"/>
</dbReference>
<keyword evidence="4 5" id="KW-0472">Membrane</keyword>
<dbReference type="GO" id="GO:0008610">
    <property type="term" value="P:lipid biosynthetic process"/>
    <property type="evidence" value="ECO:0007669"/>
    <property type="project" value="InterPro"/>
</dbReference>